<evidence type="ECO:0000313" key="2">
    <source>
        <dbReference type="Proteomes" id="UP000015104"/>
    </source>
</evidence>
<accession>T1KAT2</accession>
<reference evidence="2" key="1">
    <citation type="submission" date="2011-08" db="EMBL/GenBank/DDBJ databases">
        <authorList>
            <person name="Rombauts S."/>
        </authorList>
    </citation>
    <scope>NUCLEOTIDE SEQUENCE</scope>
    <source>
        <strain evidence="2">London</strain>
    </source>
</reference>
<dbReference type="Proteomes" id="UP000015104">
    <property type="component" value="Unassembled WGS sequence"/>
</dbReference>
<dbReference type="EMBL" id="CAEY01001942">
    <property type="status" value="NOT_ANNOTATED_CDS"/>
    <property type="molecule type" value="Genomic_DNA"/>
</dbReference>
<dbReference type="AlphaFoldDB" id="T1KAT2"/>
<dbReference type="HOGENOM" id="CLU_3428653_0_0_1"/>
<keyword evidence="2" id="KW-1185">Reference proteome</keyword>
<evidence type="ECO:0000313" key="1">
    <source>
        <dbReference type="EnsemblMetazoa" id="tetur08g01640.1"/>
    </source>
</evidence>
<proteinExistence type="predicted"/>
<organism evidence="1 2">
    <name type="scientific">Tetranychus urticae</name>
    <name type="common">Two-spotted spider mite</name>
    <dbReference type="NCBI Taxonomy" id="32264"/>
    <lineage>
        <taxon>Eukaryota</taxon>
        <taxon>Metazoa</taxon>
        <taxon>Ecdysozoa</taxon>
        <taxon>Arthropoda</taxon>
        <taxon>Chelicerata</taxon>
        <taxon>Arachnida</taxon>
        <taxon>Acari</taxon>
        <taxon>Acariformes</taxon>
        <taxon>Trombidiformes</taxon>
        <taxon>Prostigmata</taxon>
        <taxon>Eleutherengona</taxon>
        <taxon>Raphignathae</taxon>
        <taxon>Tetranychoidea</taxon>
        <taxon>Tetranychidae</taxon>
        <taxon>Tetranychus</taxon>
    </lineage>
</organism>
<reference evidence="1" key="2">
    <citation type="submission" date="2015-06" db="UniProtKB">
        <authorList>
            <consortium name="EnsemblMetazoa"/>
        </authorList>
    </citation>
    <scope>IDENTIFICATION</scope>
</reference>
<sequence>MDIQYSKMAAASAVYFQNSY</sequence>
<dbReference type="EnsemblMetazoa" id="tetur08g01640.1">
    <property type="protein sequence ID" value="tetur08g01640.1"/>
    <property type="gene ID" value="tetur08g01640"/>
</dbReference>
<name>T1KAT2_TETUR</name>
<protein>
    <submittedName>
        <fullName evidence="1">Uncharacterized protein</fullName>
    </submittedName>
</protein>